<keyword evidence="2" id="KW-1185">Reference proteome</keyword>
<proteinExistence type="predicted"/>
<dbReference type="PANTHER" id="PTHR35317:SF23">
    <property type="entry name" value="OS04G0629600 PROTEIN"/>
    <property type="match status" value="1"/>
</dbReference>
<dbReference type="AlphaFoldDB" id="A0A371E2N6"/>
<feature type="non-terminal residue" evidence="1">
    <location>
        <position position="1"/>
    </location>
</feature>
<comment type="caution">
    <text evidence="1">The sequence shown here is derived from an EMBL/GenBank/DDBJ whole genome shotgun (WGS) entry which is preliminary data.</text>
</comment>
<reference evidence="1" key="1">
    <citation type="submission" date="2018-05" db="EMBL/GenBank/DDBJ databases">
        <title>Draft genome of Mucuna pruriens seed.</title>
        <authorList>
            <person name="Nnadi N.E."/>
            <person name="Vos R."/>
            <person name="Hasami M.H."/>
            <person name="Devisetty U.K."/>
            <person name="Aguiy J.C."/>
        </authorList>
    </citation>
    <scope>NUCLEOTIDE SEQUENCE [LARGE SCALE GENOMIC DNA]</scope>
    <source>
        <strain evidence="1">JCA_2017</strain>
    </source>
</reference>
<dbReference type="Proteomes" id="UP000257109">
    <property type="component" value="Unassembled WGS sequence"/>
</dbReference>
<name>A0A371E2N6_MUCPR</name>
<organism evidence="1 2">
    <name type="scientific">Mucuna pruriens</name>
    <name type="common">Velvet bean</name>
    <name type="synonym">Dolichos pruriens</name>
    <dbReference type="NCBI Taxonomy" id="157652"/>
    <lineage>
        <taxon>Eukaryota</taxon>
        <taxon>Viridiplantae</taxon>
        <taxon>Streptophyta</taxon>
        <taxon>Embryophyta</taxon>
        <taxon>Tracheophyta</taxon>
        <taxon>Spermatophyta</taxon>
        <taxon>Magnoliopsida</taxon>
        <taxon>eudicotyledons</taxon>
        <taxon>Gunneridae</taxon>
        <taxon>Pentapetalae</taxon>
        <taxon>rosids</taxon>
        <taxon>fabids</taxon>
        <taxon>Fabales</taxon>
        <taxon>Fabaceae</taxon>
        <taxon>Papilionoideae</taxon>
        <taxon>50 kb inversion clade</taxon>
        <taxon>NPAAA clade</taxon>
        <taxon>indigoferoid/millettioid clade</taxon>
        <taxon>Phaseoleae</taxon>
        <taxon>Mucuna</taxon>
    </lineage>
</organism>
<accession>A0A371E2N6</accession>
<dbReference type="EMBL" id="QJKJ01017009">
    <property type="protein sequence ID" value="RDX60237.1"/>
    <property type="molecule type" value="Genomic_DNA"/>
</dbReference>
<evidence type="ECO:0000313" key="1">
    <source>
        <dbReference type="EMBL" id="RDX60237.1"/>
    </source>
</evidence>
<dbReference type="PANTHER" id="PTHR35317">
    <property type="entry name" value="OS04G0629600 PROTEIN"/>
    <property type="match status" value="1"/>
</dbReference>
<protein>
    <submittedName>
        <fullName evidence="1">Uncharacterized protein</fullName>
    </submittedName>
</protein>
<sequence length="108" mass="12424">MTNLVEFGYATSVKEVELTKAQQKELKDLTMKDLKENARVKCSTLQALTRDFEILEMKVGEVIIEYFARVMNIVNKMGSNEEDMKEVTIVKKILRNFLSSSSLLLLPY</sequence>
<evidence type="ECO:0000313" key="2">
    <source>
        <dbReference type="Proteomes" id="UP000257109"/>
    </source>
</evidence>
<gene>
    <name evidence="1" type="ORF">CR513_61637</name>
</gene>